<protein>
    <submittedName>
        <fullName evidence="2">Uncharacterized protein</fullName>
    </submittedName>
</protein>
<reference evidence="2" key="2">
    <citation type="submission" date="2021-08" db="EMBL/GenBank/DDBJ databases">
        <authorList>
            <person name="Eriksson T."/>
        </authorList>
    </citation>
    <scope>NUCLEOTIDE SEQUENCE</scope>
    <source>
        <strain evidence="2">Stoneville</strain>
        <tissue evidence="2">Whole head</tissue>
    </source>
</reference>
<evidence type="ECO:0000256" key="1">
    <source>
        <dbReference type="SAM" id="MobiDB-lite"/>
    </source>
</evidence>
<accession>A0A8J6HWJ0</accession>
<proteinExistence type="predicted"/>
<sequence length="201" mass="21722">MTLFDPHLQDAVERDPISASSRCCVNPIHQVHDVGKKTTGESKTLPTIIERTLTPELSLSNSRVSSPTPSATSSTPPSPANQLAREFKYTVREIPANLATQLRVNNNKTALVKAPLAPNFVKTLQVAANSPTITIVPINRKTPGPGSAPKKPTFSVVVRDVPQDISAEEIATLCPSLSIVKAWGIVSRKSNHLLHPRSDDR</sequence>
<organism evidence="2 3">
    <name type="scientific">Tenebrio molitor</name>
    <name type="common">Yellow mealworm beetle</name>
    <dbReference type="NCBI Taxonomy" id="7067"/>
    <lineage>
        <taxon>Eukaryota</taxon>
        <taxon>Metazoa</taxon>
        <taxon>Ecdysozoa</taxon>
        <taxon>Arthropoda</taxon>
        <taxon>Hexapoda</taxon>
        <taxon>Insecta</taxon>
        <taxon>Pterygota</taxon>
        <taxon>Neoptera</taxon>
        <taxon>Endopterygota</taxon>
        <taxon>Coleoptera</taxon>
        <taxon>Polyphaga</taxon>
        <taxon>Cucujiformia</taxon>
        <taxon>Tenebrionidae</taxon>
        <taxon>Tenebrio</taxon>
    </lineage>
</organism>
<evidence type="ECO:0000313" key="2">
    <source>
        <dbReference type="EMBL" id="KAH0822004.1"/>
    </source>
</evidence>
<feature type="region of interest" description="Disordered" evidence="1">
    <location>
        <begin position="53"/>
        <end position="81"/>
    </location>
</feature>
<feature type="compositionally biased region" description="Polar residues" evidence="1">
    <location>
        <begin position="55"/>
        <end position="64"/>
    </location>
</feature>
<gene>
    <name evidence="2" type="ORF">GEV33_000787</name>
</gene>
<comment type="caution">
    <text evidence="2">The sequence shown here is derived from an EMBL/GenBank/DDBJ whole genome shotgun (WGS) entry which is preliminary data.</text>
</comment>
<evidence type="ECO:0000313" key="3">
    <source>
        <dbReference type="Proteomes" id="UP000719412"/>
    </source>
</evidence>
<dbReference type="Proteomes" id="UP000719412">
    <property type="component" value="Unassembled WGS sequence"/>
</dbReference>
<keyword evidence="3" id="KW-1185">Reference proteome</keyword>
<dbReference type="AlphaFoldDB" id="A0A8J6HWJ0"/>
<feature type="compositionally biased region" description="Low complexity" evidence="1">
    <location>
        <begin position="65"/>
        <end position="75"/>
    </location>
</feature>
<name>A0A8J6HWJ0_TENMO</name>
<dbReference type="EMBL" id="JABDTM020004905">
    <property type="protein sequence ID" value="KAH0822004.1"/>
    <property type="molecule type" value="Genomic_DNA"/>
</dbReference>
<reference evidence="2" key="1">
    <citation type="journal article" date="2020" name="J Insects Food Feed">
        <title>The yellow mealworm (Tenebrio molitor) genome: a resource for the emerging insects as food and feed industry.</title>
        <authorList>
            <person name="Eriksson T."/>
            <person name="Andere A."/>
            <person name="Kelstrup H."/>
            <person name="Emery V."/>
            <person name="Picard C."/>
        </authorList>
    </citation>
    <scope>NUCLEOTIDE SEQUENCE</scope>
    <source>
        <strain evidence="2">Stoneville</strain>
        <tissue evidence="2">Whole head</tissue>
    </source>
</reference>